<dbReference type="STRING" id="3641.A0A061FT89"/>
<dbReference type="SUPFAM" id="SSF81631">
    <property type="entry name" value="PAP/OAS1 substrate-binding domain"/>
    <property type="match status" value="1"/>
</dbReference>
<evidence type="ECO:0000313" key="4">
    <source>
        <dbReference type="EMBL" id="EOY20158.1"/>
    </source>
</evidence>
<dbReference type="OMA" id="ILCTIQP"/>
<keyword evidence="5" id="KW-1185">Reference proteome</keyword>
<feature type="compositionally biased region" description="Low complexity" evidence="1">
    <location>
        <begin position="7"/>
        <end position="23"/>
    </location>
</feature>
<dbReference type="Gene3D" id="3.30.460.10">
    <property type="entry name" value="Beta Polymerase, domain 2"/>
    <property type="match status" value="1"/>
</dbReference>
<feature type="region of interest" description="Disordered" evidence="1">
    <location>
        <begin position="1"/>
        <end position="23"/>
    </location>
</feature>
<dbReference type="CDD" id="cd05402">
    <property type="entry name" value="NT_PAP_TUTase"/>
    <property type="match status" value="1"/>
</dbReference>
<dbReference type="InterPro" id="IPR054708">
    <property type="entry name" value="MTPAP-like_central"/>
</dbReference>
<dbReference type="AlphaFoldDB" id="A0A061FT89"/>
<dbReference type="Pfam" id="PF26180">
    <property type="entry name" value="PAP-OAS1"/>
    <property type="match status" value="1"/>
</dbReference>
<dbReference type="FunCoup" id="A0A061FT89">
    <property type="interactions" value="4"/>
</dbReference>
<dbReference type="Gramene" id="EOY20158">
    <property type="protein sequence ID" value="EOY20158"/>
    <property type="gene ID" value="TCM_045544"/>
</dbReference>
<organism evidence="4 5">
    <name type="scientific">Theobroma cacao</name>
    <name type="common">Cacao</name>
    <name type="synonym">Cocoa</name>
    <dbReference type="NCBI Taxonomy" id="3641"/>
    <lineage>
        <taxon>Eukaryota</taxon>
        <taxon>Viridiplantae</taxon>
        <taxon>Streptophyta</taxon>
        <taxon>Embryophyta</taxon>
        <taxon>Tracheophyta</taxon>
        <taxon>Spermatophyta</taxon>
        <taxon>Magnoliopsida</taxon>
        <taxon>eudicotyledons</taxon>
        <taxon>Gunneridae</taxon>
        <taxon>Pentapetalae</taxon>
        <taxon>rosids</taxon>
        <taxon>malvids</taxon>
        <taxon>Malvales</taxon>
        <taxon>Malvaceae</taxon>
        <taxon>Byttnerioideae</taxon>
        <taxon>Theobroma</taxon>
    </lineage>
</organism>
<proteinExistence type="predicted"/>
<gene>
    <name evidence="4" type="ORF">TCM_045544</name>
</gene>
<name>A0A061FT89_THECC</name>
<reference evidence="4 5" key="1">
    <citation type="journal article" date="2013" name="Genome Biol.">
        <title>The genome sequence of the most widely cultivated cacao type and its use to identify candidate genes regulating pod color.</title>
        <authorList>
            <person name="Motamayor J.C."/>
            <person name="Mockaitis K."/>
            <person name="Schmutz J."/>
            <person name="Haiminen N."/>
            <person name="Iii D.L."/>
            <person name="Cornejo O."/>
            <person name="Findley S.D."/>
            <person name="Zheng P."/>
            <person name="Utro F."/>
            <person name="Royaert S."/>
            <person name="Saski C."/>
            <person name="Jenkins J."/>
            <person name="Podicheti R."/>
            <person name="Zhao M."/>
            <person name="Scheffler B.E."/>
            <person name="Stack J.C."/>
            <person name="Feltus F.A."/>
            <person name="Mustiga G.M."/>
            <person name="Amores F."/>
            <person name="Phillips W."/>
            <person name="Marelli J.P."/>
            <person name="May G.D."/>
            <person name="Shapiro H."/>
            <person name="Ma J."/>
            <person name="Bustamante C.D."/>
            <person name="Schnell R.J."/>
            <person name="Main D."/>
            <person name="Gilbert D."/>
            <person name="Parida L."/>
            <person name="Kuhn D.N."/>
        </authorList>
    </citation>
    <scope>NUCLEOTIDE SEQUENCE [LARGE SCALE GENOMIC DNA]</scope>
    <source>
        <strain evidence="5">cv. Matina 1-6</strain>
    </source>
</reference>
<evidence type="ECO:0000259" key="3">
    <source>
        <dbReference type="Pfam" id="PF26180"/>
    </source>
</evidence>
<dbReference type="Gene3D" id="1.10.1410.10">
    <property type="match status" value="1"/>
</dbReference>
<evidence type="ECO:0000256" key="1">
    <source>
        <dbReference type="SAM" id="MobiDB-lite"/>
    </source>
</evidence>
<feature type="domain" description="PAP/OAS1 substrate-binding-related" evidence="3">
    <location>
        <begin position="194"/>
        <end position="386"/>
    </location>
</feature>
<dbReference type="HOGENOM" id="CLU_012365_2_1_1"/>
<dbReference type="SUPFAM" id="SSF81301">
    <property type="entry name" value="Nucleotidyltransferase"/>
    <property type="match status" value="1"/>
</dbReference>
<accession>A0A061FT89</accession>
<feature type="region of interest" description="Disordered" evidence="1">
    <location>
        <begin position="560"/>
        <end position="617"/>
    </location>
</feature>
<feature type="compositionally biased region" description="Polar residues" evidence="1">
    <location>
        <begin position="569"/>
        <end position="597"/>
    </location>
</feature>
<dbReference type="InterPro" id="IPR058921">
    <property type="entry name" value="PAP/OAS1-rel"/>
</dbReference>
<dbReference type="eggNOG" id="KOG1906">
    <property type="taxonomic scope" value="Eukaryota"/>
</dbReference>
<dbReference type="InParanoid" id="A0A061FT89"/>
<dbReference type="PANTHER" id="PTHR45979:SF6">
    <property type="entry name" value="NUCLEOTIDYLTRANSFERASE DOMAIN PROTEIN"/>
    <property type="match status" value="1"/>
</dbReference>
<dbReference type="EMBL" id="CM001888">
    <property type="protein sequence ID" value="EOY20158.1"/>
    <property type="molecule type" value="Genomic_DNA"/>
</dbReference>
<sequence>MEEFQESLSPSTSLSLSSTSSSPILHPSSPSSLSFSSCSISSSQSHPLSIDAELWLMAEQRIQEILCIIQPALVSEERRKSIIGYFQRLIKGYYGIEVLPFGSVPLKTFLPDGDIDLTALSHRKAEQKELARDICSILQNDRQDSEFLVQDVQYISAQVKIVKCTVNNIPVDISFNQTAGLSALCFLEKVDQFVAKDHLFKCSIILIKAWCYYESRILGAHHGLISTYALETLILYIINIFHSSLCGPLAVLYKFLDYYSTFDWENYCVSINGPVPLSSPSAVVAESPENDGDEPLLSQDFLRHCREMFSVPMQSLEIGAHAFPIKHLNIVDPLNENNNLGRSVGKGNFYRIRSALSFGAQRLREILMLPGENMGRGLENFFINTLGRNGRGQRPDVQIPVPAFGTGRSEESDLSGDYDGYYNGLIYSHRYHNNDLPATAQPSSVSSSSQTQKKSTWEALRQFVRCKRNIFYWKGTNVIIPSLSFSHPCAPQLPAAAFGIDKMAKSRGTGTYIPDMTHQSYRDMQSWTNQSYRDVKSWTHQSYRDMQSWTHQSYRDAQSWTHQSHRDTQSWVSTRNPKSATPGLLQNSPKETNANENSLDENSLETDHSGNGGSLDFDFTPEEFPLLPGTERTMTTHQSSQPAVKCPQAENCSGSLPGIKFGNFECSTPMGMHSPLPEQTDSRVRMPTTEKQKQKELCEFNEGRFLVKPLQLEDNDDFPPLLSM</sequence>
<feature type="domain" description="Poly(A) RNA polymerase mitochondrial-like central palm" evidence="2">
    <location>
        <begin position="60"/>
        <end position="182"/>
    </location>
</feature>
<evidence type="ECO:0000313" key="5">
    <source>
        <dbReference type="Proteomes" id="UP000026915"/>
    </source>
</evidence>
<dbReference type="Pfam" id="PF22600">
    <property type="entry name" value="MTPAP-like_central"/>
    <property type="match status" value="1"/>
</dbReference>
<dbReference type="InterPro" id="IPR043519">
    <property type="entry name" value="NT_sf"/>
</dbReference>
<dbReference type="Proteomes" id="UP000026915">
    <property type="component" value="Chromosome 10"/>
</dbReference>
<dbReference type="InterPro" id="IPR058920">
    <property type="entry name" value="PAP-OAS1-bd-rel"/>
</dbReference>
<protein>
    <submittedName>
        <fullName evidence="4">PAP/OAS1 substrate-binding domain superfamily, putative</fullName>
    </submittedName>
</protein>
<evidence type="ECO:0000259" key="2">
    <source>
        <dbReference type="Pfam" id="PF22600"/>
    </source>
</evidence>
<dbReference type="PANTHER" id="PTHR45979">
    <property type="entry name" value="PAP/OAS1 SUBSTRATE-BINDING DOMAIN SUPERFAMILY"/>
    <property type="match status" value="1"/>
</dbReference>